<organism evidence="2 3">
    <name type="scientific">Lysinimonas soli</name>
    <dbReference type="NCBI Taxonomy" id="1074233"/>
    <lineage>
        <taxon>Bacteria</taxon>
        <taxon>Bacillati</taxon>
        <taxon>Actinomycetota</taxon>
        <taxon>Actinomycetes</taxon>
        <taxon>Micrococcales</taxon>
        <taxon>Microbacteriaceae</taxon>
        <taxon>Lysinimonas</taxon>
    </lineage>
</organism>
<protein>
    <submittedName>
        <fullName evidence="2">MOSC domain-containing protein</fullName>
    </submittedName>
</protein>
<evidence type="ECO:0000259" key="1">
    <source>
        <dbReference type="PROSITE" id="PS51340"/>
    </source>
</evidence>
<dbReference type="Gene3D" id="2.40.33.20">
    <property type="entry name" value="PK beta-barrel domain-like"/>
    <property type="match status" value="1"/>
</dbReference>
<dbReference type="InterPro" id="IPR011037">
    <property type="entry name" value="Pyrv_Knase-like_insert_dom_sf"/>
</dbReference>
<keyword evidence="3" id="KW-1185">Reference proteome</keyword>
<gene>
    <name evidence="2" type="ORF">ACFPJ4_04165</name>
</gene>
<evidence type="ECO:0000313" key="3">
    <source>
        <dbReference type="Proteomes" id="UP001596039"/>
    </source>
</evidence>
<feature type="domain" description="MOSC" evidence="1">
    <location>
        <begin position="28"/>
        <end position="173"/>
    </location>
</feature>
<dbReference type="PANTHER" id="PTHR30212">
    <property type="entry name" value="PROTEIN YIIM"/>
    <property type="match status" value="1"/>
</dbReference>
<evidence type="ECO:0000313" key="2">
    <source>
        <dbReference type="EMBL" id="MFC5501433.1"/>
    </source>
</evidence>
<dbReference type="PANTHER" id="PTHR30212:SF2">
    <property type="entry name" value="PROTEIN YIIM"/>
    <property type="match status" value="1"/>
</dbReference>
<proteinExistence type="predicted"/>
<dbReference type="InterPro" id="IPR052353">
    <property type="entry name" value="Benzoxazolinone_Detox_Enz"/>
</dbReference>
<accession>A0ABW0NP67</accession>
<reference evidence="3" key="1">
    <citation type="journal article" date="2019" name="Int. J. Syst. Evol. Microbiol.">
        <title>The Global Catalogue of Microorganisms (GCM) 10K type strain sequencing project: providing services to taxonomists for standard genome sequencing and annotation.</title>
        <authorList>
            <consortium name="The Broad Institute Genomics Platform"/>
            <consortium name="The Broad Institute Genome Sequencing Center for Infectious Disease"/>
            <person name="Wu L."/>
            <person name="Ma J."/>
        </authorList>
    </citation>
    <scope>NUCLEOTIDE SEQUENCE [LARGE SCALE GENOMIC DNA]</scope>
    <source>
        <strain evidence="3">CGMCC 4.6997</strain>
    </source>
</reference>
<dbReference type="Pfam" id="PF03473">
    <property type="entry name" value="MOSC"/>
    <property type="match status" value="1"/>
</dbReference>
<sequence length="197" mass="21270">MPQLLAVCVVHALRPDDGVVGVTAIDKRPASGPVKIGPYGARSDVQADRKSHGGLAQALYAYSTMDADWWGGELGHELAPGWFGENLRVDGLDLSGARIGERWRVGAGADAVELEVTAPRRPCQTFARWADSQLGGGLERGWVKRFQLAGRPGAYLRVIRNGRIAAGDEIEILSRPDDAPTIAEVFRDGELSRTIKD</sequence>
<comment type="caution">
    <text evidence="2">The sequence shown here is derived from an EMBL/GenBank/DDBJ whole genome shotgun (WGS) entry which is preliminary data.</text>
</comment>
<dbReference type="PROSITE" id="PS51340">
    <property type="entry name" value="MOSC"/>
    <property type="match status" value="1"/>
</dbReference>
<dbReference type="SUPFAM" id="SSF50800">
    <property type="entry name" value="PK beta-barrel domain-like"/>
    <property type="match status" value="1"/>
</dbReference>
<dbReference type="RefSeq" id="WP_386739022.1">
    <property type="nucleotide sequence ID" value="NZ_JBHSMG010000001.1"/>
</dbReference>
<name>A0ABW0NP67_9MICO</name>
<dbReference type="EMBL" id="JBHSMG010000001">
    <property type="protein sequence ID" value="MFC5501433.1"/>
    <property type="molecule type" value="Genomic_DNA"/>
</dbReference>
<dbReference type="InterPro" id="IPR005302">
    <property type="entry name" value="MoCF_Sase_C"/>
</dbReference>
<dbReference type="Proteomes" id="UP001596039">
    <property type="component" value="Unassembled WGS sequence"/>
</dbReference>